<reference evidence="1" key="1">
    <citation type="submission" date="2021-02" db="EMBL/GenBank/DDBJ databases">
        <title>Genome sequence of Rhodospirillales sp. strain TMPK1 isolated from soil.</title>
        <authorList>
            <person name="Nakai R."/>
            <person name="Kusada H."/>
            <person name="Tamaki H."/>
        </authorList>
    </citation>
    <scope>NUCLEOTIDE SEQUENCE</scope>
    <source>
        <strain evidence="1">TMPK1</strain>
    </source>
</reference>
<evidence type="ECO:0000313" key="2">
    <source>
        <dbReference type="Proteomes" id="UP000681075"/>
    </source>
</evidence>
<proteinExistence type="predicted"/>
<dbReference type="Gene3D" id="2.160.10.10">
    <property type="entry name" value="Hexapeptide repeat proteins"/>
    <property type="match status" value="1"/>
</dbReference>
<dbReference type="PANTHER" id="PTHR13061">
    <property type="entry name" value="DYNACTIN SUBUNIT P25"/>
    <property type="match status" value="1"/>
</dbReference>
<dbReference type="RefSeq" id="WP_420241253.1">
    <property type="nucleotide sequence ID" value="NZ_BOPV01000001.1"/>
</dbReference>
<protein>
    <submittedName>
        <fullName evidence="1">Phenylacetic acid degradation protein PaaY</fullName>
    </submittedName>
</protein>
<dbReference type="Proteomes" id="UP000681075">
    <property type="component" value="Unassembled WGS sequence"/>
</dbReference>
<organism evidence="1 2">
    <name type="scientific">Roseiterribacter gracilis</name>
    <dbReference type="NCBI Taxonomy" id="2812848"/>
    <lineage>
        <taxon>Bacteria</taxon>
        <taxon>Pseudomonadati</taxon>
        <taxon>Pseudomonadota</taxon>
        <taxon>Alphaproteobacteria</taxon>
        <taxon>Rhodospirillales</taxon>
        <taxon>Roseiterribacteraceae</taxon>
        <taxon>Roseiterribacter</taxon>
    </lineage>
</organism>
<keyword evidence="2" id="KW-1185">Reference proteome</keyword>
<comment type="caution">
    <text evidence="1">The sequence shown here is derived from an EMBL/GenBank/DDBJ whole genome shotgun (WGS) entry which is preliminary data.</text>
</comment>
<accession>A0A8S8XAL7</accession>
<dbReference type="InterPro" id="IPR011004">
    <property type="entry name" value="Trimer_LpxA-like_sf"/>
</dbReference>
<evidence type="ECO:0000313" key="1">
    <source>
        <dbReference type="EMBL" id="GIL38280.1"/>
    </source>
</evidence>
<dbReference type="InterPro" id="IPR050484">
    <property type="entry name" value="Transf_Hexapept/Carb_Anhydrase"/>
</dbReference>
<sequence length="201" mass="21644">MPIYALNGLTPVVDPTAFVHPTAVLIGDAIVGANCYVGPGASMRGDFGRVQLLDGANLQDNCVMHSFPGRIALVETNGHIGHGAILHGCTVGRDALVGMQAVIMDDAVIGEGAFVAAMSFVKSKEQVPPRVLVAGIPARVLRELSEQEMAWKRRGTEEYQELARRCLDGLRECAPLRAIEPDRPQNVSDVRPLGEYRSRTS</sequence>
<name>A0A8S8XAL7_9PROT</name>
<dbReference type="EMBL" id="BOPV01000001">
    <property type="protein sequence ID" value="GIL38280.1"/>
    <property type="molecule type" value="Genomic_DNA"/>
</dbReference>
<dbReference type="SUPFAM" id="SSF51161">
    <property type="entry name" value="Trimeric LpxA-like enzymes"/>
    <property type="match status" value="1"/>
</dbReference>
<dbReference type="AlphaFoldDB" id="A0A8S8XAL7"/>
<dbReference type="CDD" id="cd04745">
    <property type="entry name" value="LbH_paaY_like"/>
    <property type="match status" value="1"/>
</dbReference>
<dbReference type="Pfam" id="PF00132">
    <property type="entry name" value="Hexapep"/>
    <property type="match status" value="1"/>
</dbReference>
<dbReference type="InterPro" id="IPR001451">
    <property type="entry name" value="Hexapep"/>
</dbReference>
<gene>
    <name evidence="1" type="ORF">TMPK1_05170</name>
</gene>
<dbReference type="PANTHER" id="PTHR13061:SF29">
    <property type="entry name" value="GAMMA CARBONIC ANHYDRASE-LIKE 1, MITOCHONDRIAL-RELATED"/>
    <property type="match status" value="1"/>
</dbReference>